<feature type="region of interest" description="Disordered" evidence="5">
    <location>
        <begin position="683"/>
        <end position="739"/>
    </location>
</feature>
<evidence type="ECO:0000313" key="9">
    <source>
        <dbReference type="EMBL" id="CDS15868.1"/>
    </source>
</evidence>
<keyword evidence="2 7" id="KW-0732">Signal</keyword>
<feature type="region of interest" description="Disordered" evidence="5">
    <location>
        <begin position="834"/>
        <end position="906"/>
    </location>
</feature>
<evidence type="ECO:0000256" key="5">
    <source>
        <dbReference type="SAM" id="MobiDB-lite"/>
    </source>
</evidence>
<feature type="compositionally biased region" description="Polar residues" evidence="5">
    <location>
        <begin position="727"/>
        <end position="739"/>
    </location>
</feature>
<evidence type="ECO:0000313" key="12">
    <source>
        <dbReference type="Proteomes" id="UP000492820"/>
    </source>
</evidence>
<dbReference type="Proteomes" id="UP000492820">
    <property type="component" value="Unassembled WGS sequence"/>
</dbReference>
<dbReference type="InterPro" id="IPR003591">
    <property type="entry name" value="Leu-rich_rpt_typical-subtyp"/>
</dbReference>
<dbReference type="InterPro" id="IPR036179">
    <property type="entry name" value="Ig-like_dom_sf"/>
</dbReference>
<accession>U6J0D8</accession>
<evidence type="ECO:0000256" key="7">
    <source>
        <dbReference type="SAM" id="SignalP"/>
    </source>
</evidence>
<dbReference type="STRING" id="6210.U6J0D8"/>
<dbReference type="EMBL" id="APAU02000005">
    <property type="protein sequence ID" value="EUB63715.1"/>
    <property type="molecule type" value="Genomic_DNA"/>
</dbReference>
<dbReference type="SUPFAM" id="SSF52058">
    <property type="entry name" value="L domain-like"/>
    <property type="match status" value="1"/>
</dbReference>
<dbReference type="Proteomes" id="UP000019149">
    <property type="component" value="Unassembled WGS sequence"/>
</dbReference>
<dbReference type="SUPFAM" id="SSF48726">
    <property type="entry name" value="Immunoglobulin"/>
    <property type="match status" value="1"/>
</dbReference>
<keyword evidence="3" id="KW-0677">Repeat</keyword>
<dbReference type="KEGG" id="egl:EGR_01338"/>
<keyword evidence="6" id="KW-1133">Transmembrane helix</keyword>
<feature type="domain" description="Ig-like" evidence="8">
    <location>
        <begin position="288"/>
        <end position="387"/>
    </location>
</feature>
<feature type="compositionally biased region" description="Polar residues" evidence="5">
    <location>
        <begin position="835"/>
        <end position="858"/>
    </location>
</feature>
<dbReference type="Pfam" id="PF00560">
    <property type="entry name" value="LRR_1"/>
    <property type="match status" value="1"/>
</dbReference>
<dbReference type="SMART" id="SM00409">
    <property type="entry name" value="IG"/>
    <property type="match status" value="1"/>
</dbReference>
<dbReference type="RefSeq" id="XP_024354911.1">
    <property type="nucleotide sequence ID" value="XM_024490587.1"/>
</dbReference>
<dbReference type="PANTHER" id="PTHR24366">
    <property type="entry name" value="IG(IMMUNOGLOBULIN) AND LRR(LEUCINE RICH REPEAT) DOMAINS"/>
    <property type="match status" value="1"/>
</dbReference>
<feature type="compositionally biased region" description="Basic and acidic residues" evidence="5">
    <location>
        <begin position="862"/>
        <end position="871"/>
    </location>
</feature>
<dbReference type="SMART" id="SM00082">
    <property type="entry name" value="LRRCT"/>
    <property type="match status" value="1"/>
</dbReference>
<dbReference type="InterPro" id="IPR001611">
    <property type="entry name" value="Leu-rich_rpt"/>
</dbReference>
<keyword evidence="11" id="KW-1185">Reference proteome</keyword>
<evidence type="ECO:0000256" key="4">
    <source>
        <dbReference type="ARBA" id="ARBA00023157"/>
    </source>
</evidence>
<dbReference type="PANTHER" id="PTHR24366:SF161">
    <property type="entry name" value="TIR DOMAIN-CONTAINING PROTEIN"/>
    <property type="match status" value="1"/>
</dbReference>
<keyword evidence="6" id="KW-0472">Membrane</keyword>
<dbReference type="OrthoDB" id="643377at2759"/>
<evidence type="ECO:0000256" key="6">
    <source>
        <dbReference type="SAM" id="Phobius"/>
    </source>
</evidence>
<keyword evidence="6" id="KW-0812">Transmembrane</keyword>
<evidence type="ECO:0000313" key="10">
    <source>
        <dbReference type="EMBL" id="EUB63715.1"/>
    </source>
</evidence>
<evidence type="ECO:0000313" key="11">
    <source>
        <dbReference type="Proteomes" id="UP000019149"/>
    </source>
</evidence>
<proteinExistence type="predicted"/>
<dbReference type="Pfam" id="PF13855">
    <property type="entry name" value="LRR_8"/>
    <property type="match status" value="1"/>
</dbReference>
<protein>
    <submittedName>
        <fullName evidence="10">Immunoglobulin superfamily member</fullName>
    </submittedName>
    <submittedName>
        <fullName evidence="9">Leucine rich repeat and fibronectin type III</fullName>
    </submittedName>
</protein>
<gene>
    <name evidence="10 13" type="ORF">EGR_01338</name>
    <name evidence="9" type="ORF">EgrG_000827600</name>
</gene>
<feature type="compositionally biased region" description="Polar residues" evidence="5">
    <location>
        <begin position="489"/>
        <end position="498"/>
    </location>
</feature>
<dbReference type="OMA" id="ICKQWID"/>
<dbReference type="AlphaFoldDB" id="U6J0D8"/>
<dbReference type="EMBL" id="LK028576">
    <property type="protein sequence ID" value="CDS15868.1"/>
    <property type="molecule type" value="Genomic_DNA"/>
</dbReference>
<dbReference type="InterPro" id="IPR000483">
    <property type="entry name" value="Cys-rich_flank_reg_C"/>
</dbReference>
<keyword evidence="4" id="KW-1015">Disulfide bond</keyword>
<feature type="region of interest" description="Disordered" evidence="5">
    <location>
        <begin position="476"/>
        <end position="499"/>
    </location>
</feature>
<dbReference type="GeneID" id="36337053"/>
<name>U6J0D8_ECHGR</name>
<dbReference type="WBParaSite" id="EgrG_000827600">
    <property type="protein sequence ID" value="EgrG_000827600"/>
    <property type="gene ID" value="EgrG_000827600"/>
</dbReference>
<feature type="transmembrane region" description="Helical" evidence="6">
    <location>
        <begin position="407"/>
        <end position="433"/>
    </location>
</feature>
<dbReference type="InterPro" id="IPR007110">
    <property type="entry name" value="Ig-like_dom"/>
</dbReference>
<evidence type="ECO:0000256" key="2">
    <source>
        <dbReference type="ARBA" id="ARBA00022729"/>
    </source>
</evidence>
<evidence type="ECO:0000256" key="3">
    <source>
        <dbReference type="ARBA" id="ARBA00022737"/>
    </source>
</evidence>
<evidence type="ECO:0000256" key="1">
    <source>
        <dbReference type="ARBA" id="ARBA00022614"/>
    </source>
</evidence>
<dbReference type="SMART" id="SM00369">
    <property type="entry name" value="LRR_TYP"/>
    <property type="match status" value="4"/>
</dbReference>
<dbReference type="InterPro" id="IPR032675">
    <property type="entry name" value="LRR_dom_sf"/>
</dbReference>
<keyword evidence="1" id="KW-0433">Leucine-rich repeat</keyword>
<dbReference type="InterPro" id="IPR003599">
    <property type="entry name" value="Ig_sub"/>
</dbReference>
<evidence type="ECO:0000259" key="8">
    <source>
        <dbReference type="PROSITE" id="PS50835"/>
    </source>
</evidence>
<reference evidence="10 11" key="1">
    <citation type="journal article" date="2013" name="Nat. Genet.">
        <title>The genome of the hydatid tapeworm Echinococcus granulosus.</title>
        <authorList>
            <person name="Zheng H."/>
            <person name="Zhang W."/>
            <person name="Zhang L."/>
            <person name="Zhang Z."/>
            <person name="Li J."/>
            <person name="Lu G."/>
            <person name="Zhu Y."/>
            <person name="Wang Y."/>
            <person name="Huang Y."/>
            <person name="Liu J."/>
            <person name="Kang H."/>
            <person name="Chen J."/>
            <person name="Wang L."/>
            <person name="Chen A."/>
            <person name="Yu S."/>
            <person name="Gao Z."/>
            <person name="Jin L."/>
            <person name="Gu W."/>
            <person name="Wang Z."/>
            <person name="Zhao L."/>
            <person name="Shi B."/>
            <person name="Wen H."/>
            <person name="Lin R."/>
            <person name="Jones M.K."/>
            <person name="Brejova B."/>
            <person name="Vinar T."/>
            <person name="Zhao G."/>
            <person name="McManus D.P."/>
            <person name="Chen Z."/>
            <person name="Zhou Y."/>
            <person name="Wang S."/>
        </authorList>
    </citation>
    <scope>NUCLEOTIDE SEQUENCE [LARGE SCALE GENOMIC DNA]</scope>
</reference>
<feature type="chain" id="PRO_5008431622" evidence="7">
    <location>
        <begin position="22"/>
        <end position="1013"/>
    </location>
</feature>
<organism evidence="10 11">
    <name type="scientific">Echinococcus granulosus</name>
    <name type="common">Hydatid tapeworm</name>
    <dbReference type="NCBI Taxonomy" id="6210"/>
    <lineage>
        <taxon>Eukaryota</taxon>
        <taxon>Metazoa</taxon>
        <taxon>Spiralia</taxon>
        <taxon>Lophotrochozoa</taxon>
        <taxon>Platyhelminthes</taxon>
        <taxon>Cestoda</taxon>
        <taxon>Eucestoda</taxon>
        <taxon>Cyclophyllidea</taxon>
        <taxon>Taeniidae</taxon>
        <taxon>Echinococcus</taxon>
        <taxon>Echinococcus granulosus group</taxon>
    </lineage>
</organism>
<evidence type="ECO:0000313" key="13">
    <source>
        <dbReference type="WBParaSite" id="EgrG_000827600"/>
    </source>
</evidence>
<reference evidence="9 12" key="2">
    <citation type="journal article" date="2013" name="Nature">
        <title>The genomes of four tapeworm species reveal adaptations to parasitism.</title>
        <authorList>
            <person name="Tsai I.J."/>
            <person name="Zarowiecki M."/>
            <person name="Holroyd N."/>
            <person name="Garciarrubio A."/>
            <person name="Sanchez-Flores A."/>
            <person name="Brooks K.L."/>
            <person name="Tracey A."/>
            <person name="Bobes R.J."/>
            <person name="Fragoso G."/>
            <person name="Sciutto E."/>
            <person name="Aslett M."/>
            <person name="Beasley H."/>
            <person name="Bennett H.M."/>
            <person name="Cai J."/>
            <person name="Camicia F."/>
            <person name="Clark R."/>
            <person name="Cucher M."/>
            <person name="De Silva N."/>
            <person name="Day T.A."/>
            <person name="Deplazes P."/>
            <person name="Estrada K."/>
            <person name="Fernandez C."/>
            <person name="Holland P.W."/>
            <person name="Hou J."/>
            <person name="Hu S."/>
            <person name="Huckvale T."/>
            <person name="Hung S.S."/>
            <person name="Kamenetzky L."/>
            <person name="Keane J.A."/>
            <person name="Kiss F."/>
            <person name="Koziol U."/>
            <person name="Lambert O."/>
            <person name="Liu K."/>
            <person name="Luo X."/>
            <person name="Luo Y."/>
            <person name="Macchiaroli N."/>
            <person name="Nichol S."/>
            <person name="Paps J."/>
            <person name="Parkinson J."/>
            <person name="Pouchkina-Stantcheva N."/>
            <person name="Riddiford N."/>
            <person name="Rosenzvit M."/>
            <person name="Salinas G."/>
            <person name="Wasmuth J.D."/>
            <person name="Zamanian M."/>
            <person name="Zheng Y."/>
            <person name="Cai X."/>
            <person name="Soberon X."/>
            <person name="Olson P.D."/>
            <person name="Laclette J.P."/>
            <person name="Brehm K."/>
            <person name="Berriman M."/>
            <person name="Garciarrubio A."/>
            <person name="Bobes R.J."/>
            <person name="Fragoso G."/>
            <person name="Sanchez-Flores A."/>
            <person name="Estrada K."/>
            <person name="Cevallos M.A."/>
            <person name="Morett E."/>
            <person name="Gonzalez V."/>
            <person name="Portillo T."/>
            <person name="Ochoa-Leyva A."/>
            <person name="Jose M.V."/>
            <person name="Sciutto E."/>
            <person name="Landa A."/>
            <person name="Jimenez L."/>
            <person name="Valdes V."/>
            <person name="Carrero J.C."/>
            <person name="Larralde C."/>
            <person name="Morales-Montor J."/>
            <person name="Limon-Lason J."/>
            <person name="Soberon X."/>
            <person name="Laclette J.P."/>
        </authorList>
    </citation>
    <scope>NUCLEOTIDE SEQUENCE [LARGE SCALE GENOMIC DNA]</scope>
</reference>
<dbReference type="CTD" id="36337053"/>
<feature type="signal peptide" evidence="7">
    <location>
        <begin position="1"/>
        <end position="21"/>
    </location>
</feature>
<feature type="compositionally biased region" description="Polar residues" evidence="5">
    <location>
        <begin position="895"/>
        <end position="906"/>
    </location>
</feature>
<dbReference type="Gene3D" id="2.60.40.10">
    <property type="entry name" value="Immunoglobulins"/>
    <property type="match status" value="1"/>
</dbReference>
<reference evidence="13" key="4">
    <citation type="submission" date="2020-10" db="UniProtKB">
        <authorList>
            <consortium name="WormBaseParasite"/>
        </authorList>
    </citation>
    <scope>IDENTIFICATION</scope>
</reference>
<reference evidence="9" key="3">
    <citation type="submission" date="2014-06" db="EMBL/GenBank/DDBJ databases">
        <authorList>
            <person name="Aslett M."/>
        </authorList>
    </citation>
    <scope>NUCLEOTIDE SEQUENCE</scope>
</reference>
<feature type="compositionally biased region" description="Polar residues" evidence="5">
    <location>
        <begin position="872"/>
        <end position="887"/>
    </location>
</feature>
<dbReference type="Gene3D" id="3.80.10.10">
    <property type="entry name" value="Ribonuclease Inhibitor"/>
    <property type="match status" value="2"/>
</dbReference>
<sequence length="1013" mass="111915">MPMKIGGLVVSLLLLTRTANAVRGCTVIAIQPDLHWKKAVCDSDTSLLTKLPADLPNLLINLRVTQQLIRRLDDRELQRLVYLEEFYLDSCQLEHVHSDVFEGLNRLRILSLRNNSLRLDESGLLPATFYHLPALEILDLSENPLGRIPPNFFPSSLGKSLFELRLSHVKDEFPLSLEASTFAVLRNLQILDLSFCRLETLSSDFRPVFHRMERLRELQLGGNPWHCDCNLRWLREWYLSDTLPSMQLSYDQKTKFGTTNTITPTCKSPYVVKRRLIFSPSGRGAIEPEEFICKQWIDTKQKQISAVLGSNLSLSCQGYFEVRKNVQWFKDHLPLVTPSPNYVISQSISLDFIAYLNITRVRYEDGGIWECGLDDGGILQKASINVTVQQISVSGVASGMDEAQRQILVYVAIGIAIVFVLLAAITLTVFCYWGRLGSKKLSAISSCATPLQKNSTHSMGMSNSGEDARELIGTRVANDPPDSPVPIKNPSTTGSNSRAVDGINAKTAEKNHLISTKLVTTKYIVPTSLATNTTFCVSSPKLVSLTTATTTTAALTRPVSSTPNKQSMSSHSTALVATEFPSTSNISTNANCTDLCYQPISEGYGAVSLPSRLFDQITDAASSATIPSANNPFLVSGPCPIHGVNTRLQNNSNEQMVRTSIFDACPIHGSPVSVASRNITRRTASSFTQTPRHIAKSKSATSLRAVRNRTDTSSYHTGPAPRIQRKSLGSHQSSSPTQVQYRTLPSRISRNATPFCPIHGLLMPSLLNRRSSSMSFDHRNQFSLRSRRTRSITLDVPYCSSCASTTSSDDEAVVGADFEEYSFDLTESPAVECTESGSSDYAVNSRSSFRKTSPTIPLNRTRFVEGRKCKDSSASSQEGTAETTPASVFSDDLTNDNNLSFNSDNQIQQHRPSLIAQTILGEPLMITARDSGGTNNAVLQRNLSIYKRSGECLPKQLGSIRAPQKIVELHHHHSKQKEIIPSSSSSNLMIPKSILVKSSLHRKHRKRSFEIDY</sequence>
<dbReference type="InterPro" id="IPR013783">
    <property type="entry name" value="Ig-like_fold"/>
</dbReference>
<dbReference type="PROSITE" id="PS50835">
    <property type="entry name" value="IG_LIKE"/>
    <property type="match status" value="1"/>
</dbReference>